<keyword evidence="1" id="KW-1133">Transmembrane helix</keyword>
<dbReference type="RefSeq" id="WP_268761451.1">
    <property type="nucleotide sequence ID" value="NZ_CZVW01000006.1"/>
</dbReference>
<feature type="transmembrane region" description="Helical" evidence="1">
    <location>
        <begin position="6"/>
        <end position="27"/>
    </location>
</feature>
<sequence length="43" mass="5001">MKLTTEGIIFMTLAWGIVATLTIYCFAKVLRTKTRYDNDQDEE</sequence>
<protein>
    <submittedName>
        <fullName evidence="2">Uncharacterized protein</fullName>
    </submittedName>
</protein>
<keyword evidence="1" id="KW-0812">Transmembrane</keyword>
<accession>A0A0P1MUY6</accession>
<organism evidence="2 3">
    <name type="scientific">Candidatus Chryseopegocella kryptomonas</name>
    <dbReference type="NCBI Taxonomy" id="1633643"/>
    <lineage>
        <taxon>Bacteria</taxon>
        <taxon>Pseudomonadati</taxon>
        <taxon>Candidatus Kryptoniota</taxon>
        <taxon>Candidatus Chryseopegocella</taxon>
    </lineage>
</organism>
<reference evidence="3" key="1">
    <citation type="submission" date="2015-11" db="EMBL/GenBank/DDBJ databases">
        <authorList>
            <person name="Varghese N."/>
        </authorList>
    </citation>
    <scope>NUCLEOTIDE SEQUENCE [LARGE SCALE GENOMIC DNA]</scope>
    <source>
        <strain evidence="3">JGI-23</strain>
    </source>
</reference>
<keyword evidence="3" id="KW-1185">Reference proteome</keyword>
<dbReference type="Proteomes" id="UP000199197">
    <property type="component" value="Unassembled WGS sequence"/>
</dbReference>
<gene>
    <name evidence="2" type="ORF">JGI23_00700</name>
</gene>
<evidence type="ECO:0000313" key="3">
    <source>
        <dbReference type="Proteomes" id="UP000199197"/>
    </source>
</evidence>
<proteinExistence type="predicted"/>
<name>A0A0P1MUY6_9BACT</name>
<evidence type="ECO:0000256" key="1">
    <source>
        <dbReference type="SAM" id="Phobius"/>
    </source>
</evidence>
<dbReference type="EMBL" id="CZVW01000006">
    <property type="protein sequence ID" value="CUS99629.1"/>
    <property type="molecule type" value="Genomic_DNA"/>
</dbReference>
<evidence type="ECO:0000313" key="2">
    <source>
        <dbReference type="EMBL" id="CUS99629.1"/>
    </source>
</evidence>
<dbReference type="AlphaFoldDB" id="A0A0P1MUY6"/>
<keyword evidence="1" id="KW-0472">Membrane</keyword>